<comment type="caution">
    <text evidence="1">The sequence shown here is derived from an EMBL/GenBank/DDBJ whole genome shotgun (WGS) entry which is preliminary data.</text>
</comment>
<dbReference type="AlphaFoldDB" id="L7E7E3"/>
<gene>
    <name evidence="1" type="ORF">O53_3782</name>
</gene>
<dbReference type="RefSeq" id="WP_002737688.1">
    <property type="nucleotide sequence ID" value="NZ_ANKQ01000002.1"/>
</dbReference>
<reference evidence="1 2" key="1">
    <citation type="journal article" date="2013" name="Genome Announc.">
        <title>Whole-Genome Sequence of Microcystis aeruginosa TAIHU98, a Nontoxic Bloom-Forming Strain Isolated from Taihu Lake, China.</title>
        <authorList>
            <person name="Yang C."/>
            <person name="Zhang W."/>
            <person name="Ren M."/>
            <person name="Song L."/>
            <person name="Li T."/>
            <person name="Zhao J."/>
        </authorList>
    </citation>
    <scope>NUCLEOTIDE SEQUENCE [LARGE SCALE GENOMIC DNA]</scope>
    <source>
        <strain evidence="1 2">TAIHU98</strain>
    </source>
</reference>
<dbReference type="Proteomes" id="UP000010932">
    <property type="component" value="Unassembled WGS sequence"/>
</dbReference>
<accession>L7E7E3</accession>
<evidence type="ECO:0000313" key="1">
    <source>
        <dbReference type="EMBL" id="ELP54954.1"/>
    </source>
</evidence>
<organism evidence="1 2">
    <name type="scientific">Microcystis aeruginosa TAIHU98</name>
    <dbReference type="NCBI Taxonomy" id="1134457"/>
    <lineage>
        <taxon>Bacteria</taxon>
        <taxon>Bacillati</taxon>
        <taxon>Cyanobacteriota</taxon>
        <taxon>Cyanophyceae</taxon>
        <taxon>Oscillatoriophycideae</taxon>
        <taxon>Chroococcales</taxon>
        <taxon>Microcystaceae</taxon>
        <taxon>Microcystis</taxon>
    </lineage>
</organism>
<sequence>MVVNILYIGRNDENPSNFEKMFRWWQQVWKENIEPQPDQPILLCLKGGVGQASEASRISGLSFYGNDIKFYEFIPTPHDNQKGISSDYTGPFLGTNYLWDRTRQQALQLLERYDYAGLQNLVKPYYEQNKQKWKETYALIKSGVSWNQGQFEDFFQSASFSFNNQQKEQHQQYWWMAYEQAYTAVVRLKQKNTTEAMLHSFRAVEGLIYECLKHEFKDYMVNSEYTYSSLKSSVLTKYPDLSILFVNGTNKTDILLDSRNQQRVIELSINVDLKDWGSAELRNHRNRLSHKLGGISEKELYQAWGKDTYNQKDWEKRILNCLNLITENKFNYLWQGSLFASIHERVRTAIKNYNVV</sequence>
<protein>
    <submittedName>
        <fullName evidence="1">Uncharacterized protein</fullName>
    </submittedName>
</protein>
<dbReference type="PATRIC" id="fig|1134457.3.peg.3565"/>
<evidence type="ECO:0000313" key="2">
    <source>
        <dbReference type="Proteomes" id="UP000010932"/>
    </source>
</evidence>
<name>L7E7E3_MICAE</name>
<dbReference type="EMBL" id="ANKQ01000002">
    <property type="protein sequence ID" value="ELP54954.1"/>
    <property type="molecule type" value="Genomic_DNA"/>
</dbReference>
<proteinExistence type="predicted"/>